<dbReference type="AlphaFoldDB" id="A0A1N7N191"/>
<dbReference type="STRING" id="407234.SAMN05421795_11317"/>
<dbReference type="InterPro" id="IPR036390">
    <property type="entry name" value="WH_DNA-bd_sf"/>
</dbReference>
<evidence type="ECO:0000313" key="7">
    <source>
        <dbReference type="Proteomes" id="UP000186098"/>
    </source>
</evidence>
<feature type="domain" description="HTH lysR-type" evidence="5">
    <location>
        <begin position="39"/>
        <end position="92"/>
    </location>
</feature>
<name>A0A1N7N191_9RHOB</name>
<sequence>MELGRLVPTLEWPACVMTTPKSSNGTWRKQRYQRIEGSDLEVLVLAAEAGSFRRVSTQVGVGLPAITRRIQKLEDTVGVSFFERSPTGVRLTNAGWRFLCRVRRILGELKLAVADVEIAGIGGNGEINFGVTGSLTNRPFCDLVSDFLGSHREVRSNFVQADRGELETLLNHRMIDLMFAPVGHSSGNGEVLPFAKHQIFLVVSPKHDLAGRKSVSWSDIATVDLILGAQEPELVFETFTRSGFIDRGDRIKVKRHALDREGIFNLVDMNLGSLAITAA</sequence>
<proteinExistence type="inferred from homology"/>
<evidence type="ECO:0000259" key="5">
    <source>
        <dbReference type="PROSITE" id="PS50931"/>
    </source>
</evidence>
<dbReference type="OrthoDB" id="7216893at2"/>
<reference evidence="7" key="1">
    <citation type="submission" date="2017-01" db="EMBL/GenBank/DDBJ databases">
        <authorList>
            <person name="Varghese N."/>
            <person name="Submissions S."/>
        </authorList>
    </citation>
    <scope>NUCLEOTIDE SEQUENCE [LARGE SCALE GENOMIC DNA]</scope>
    <source>
        <strain evidence="7">DSM 18714</strain>
    </source>
</reference>
<dbReference type="InterPro" id="IPR000847">
    <property type="entry name" value="LysR_HTH_N"/>
</dbReference>
<evidence type="ECO:0000256" key="2">
    <source>
        <dbReference type="ARBA" id="ARBA00023015"/>
    </source>
</evidence>
<dbReference type="InterPro" id="IPR005119">
    <property type="entry name" value="LysR_subst-bd"/>
</dbReference>
<evidence type="ECO:0000256" key="1">
    <source>
        <dbReference type="ARBA" id="ARBA00009437"/>
    </source>
</evidence>
<keyword evidence="7" id="KW-1185">Reference proteome</keyword>
<dbReference type="GO" id="GO:0005829">
    <property type="term" value="C:cytosol"/>
    <property type="evidence" value="ECO:0007669"/>
    <property type="project" value="TreeGrafter"/>
</dbReference>
<dbReference type="PANTHER" id="PTHR30419">
    <property type="entry name" value="HTH-TYPE TRANSCRIPTIONAL REGULATOR YBHD"/>
    <property type="match status" value="1"/>
</dbReference>
<keyword evidence="3 6" id="KW-0238">DNA-binding</keyword>
<protein>
    <submittedName>
        <fullName evidence="6">DNA-binding transcriptional regulator, LysR family</fullName>
    </submittedName>
</protein>
<dbReference type="Gene3D" id="3.40.190.290">
    <property type="match status" value="1"/>
</dbReference>
<dbReference type="SUPFAM" id="SSF53850">
    <property type="entry name" value="Periplasmic binding protein-like II"/>
    <property type="match status" value="1"/>
</dbReference>
<dbReference type="GO" id="GO:0003700">
    <property type="term" value="F:DNA-binding transcription factor activity"/>
    <property type="evidence" value="ECO:0007669"/>
    <property type="project" value="InterPro"/>
</dbReference>
<organism evidence="6 7">
    <name type="scientific">Phaeovulum vinaykumarii</name>
    <dbReference type="NCBI Taxonomy" id="407234"/>
    <lineage>
        <taxon>Bacteria</taxon>
        <taxon>Pseudomonadati</taxon>
        <taxon>Pseudomonadota</taxon>
        <taxon>Alphaproteobacteria</taxon>
        <taxon>Rhodobacterales</taxon>
        <taxon>Paracoccaceae</taxon>
        <taxon>Phaeovulum</taxon>
    </lineage>
</organism>
<dbReference type="GO" id="GO:0003677">
    <property type="term" value="F:DNA binding"/>
    <property type="evidence" value="ECO:0007669"/>
    <property type="project" value="UniProtKB-KW"/>
</dbReference>
<dbReference type="SUPFAM" id="SSF46785">
    <property type="entry name" value="Winged helix' DNA-binding domain"/>
    <property type="match status" value="1"/>
</dbReference>
<dbReference type="EMBL" id="FTOM01000013">
    <property type="protein sequence ID" value="SIS91961.1"/>
    <property type="molecule type" value="Genomic_DNA"/>
</dbReference>
<comment type="similarity">
    <text evidence="1">Belongs to the LysR transcriptional regulatory family.</text>
</comment>
<evidence type="ECO:0000256" key="4">
    <source>
        <dbReference type="ARBA" id="ARBA00023163"/>
    </source>
</evidence>
<gene>
    <name evidence="6" type="ORF">SAMN05421795_11317</name>
</gene>
<dbReference type="InterPro" id="IPR036388">
    <property type="entry name" value="WH-like_DNA-bd_sf"/>
</dbReference>
<dbReference type="PROSITE" id="PS50931">
    <property type="entry name" value="HTH_LYSR"/>
    <property type="match status" value="1"/>
</dbReference>
<keyword evidence="4" id="KW-0804">Transcription</keyword>
<accession>A0A1N7N191</accession>
<dbReference type="Gene3D" id="1.10.10.10">
    <property type="entry name" value="Winged helix-like DNA-binding domain superfamily/Winged helix DNA-binding domain"/>
    <property type="match status" value="1"/>
</dbReference>
<evidence type="ECO:0000256" key="3">
    <source>
        <dbReference type="ARBA" id="ARBA00023125"/>
    </source>
</evidence>
<dbReference type="Pfam" id="PF03466">
    <property type="entry name" value="LysR_substrate"/>
    <property type="match status" value="1"/>
</dbReference>
<dbReference type="CDD" id="cd05466">
    <property type="entry name" value="PBP2_LTTR_substrate"/>
    <property type="match status" value="1"/>
</dbReference>
<dbReference type="Proteomes" id="UP000186098">
    <property type="component" value="Unassembled WGS sequence"/>
</dbReference>
<keyword evidence="2" id="KW-0805">Transcription regulation</keyword>
<dbReference type="Pfam" id="PF00126">
    <property type="entry name" value="HTH_1"/>
    <property type="match status" value="1"/>
</dbReference>
<evidence type="ECO:0000313" key="6">
    <source>
        <dbReference type="EMBL" id="SIS91961.1"/>
    </source>
</evidence>
<dbReference type="InterPro" id="IPR050950">
    <property type="entry name" value="HTH-type_LysR_regulators"/>
</dbReference>